<sequence length="164" mass="18068">MISNTSSNIAYQPDHDHTRCISSALQRAQQLCKANGQRLTKIRELVLKLIWQSHKPLGAYDLLPAIAKAGFNSAPPTVYRALDFLQEQGLVHRLASLNAFIGCNHAGEVHQSYFLICSACGITAEFESTELQQSILTCANQAGFSVEHENIEILGRCPNCREAV</sequence>
<evidence type="ECO:0000313" key="10">
    <source>
        <dbReference type="Proteomes" id="UP000267535"/>
    </source>
</evidence>
<dbReference type="InterPro" id="IPR036390">
    <property type="entry name" value="WH_DNA-bd_sf"/>
</dbReference>
<comment type="cofactor">
    <cofactor evidence="7">
        <name>Zn(2+)</name>
        <dbReference type="ChEBI" id="CHEBI:29105"/>
    </cofactor>
    <text evidence="7">Binds 1 zinc ion per subunit.</text>
</comment>
<dbReference type="PANTHER" id="PTHR33202">
    <property type="entry name" value="ZINC UPTAKE REGULATION PROTEIN"/>
    <property type="match status" value="1"/>
</dbReference>
<proteinExistence type="inferred from homology"/>
<feature type="binding site" evidence="7">
    <location>
        <position position="160"/>
    </location>
    <ligand>
        <name>Zn(2+)</name>
        <dbReference type="ChEBI" id="CHEBI:29105"/>
    </ligand>
</feature>
<feature type="binding site" evidence="7">
    <location>
        <position position="117"/>
    </location>
    <ligand>
        <name>Zn(2+)</name>
        <dbReference type="ChEBI" id="CHEBI:29105"/>
    </ligand>
</feature>
<evidence type="ECO:0000256" key="7">
    <source>
        <dbReference type="PIRSR" id="PIRSR602481-1"/>
    </source>
</evidence>
<dbReference type="CDD" id="cd07153">
    <property type="entry name" value="Fur_like"/>
    <property type="match status" value="1"/>
</dbReference>
<dbReference type="InterPro" id="IPR036388">
    <property type="entry name" value="WH-like_DNA-bd_sf"/>
</dbReference>
<protein>
    <recommendedName>
        <fullName evidence="8">Ferric uptake regulation protein</fullName>
    </recommendedName>
</protein>
<dbReference type="PANTHER" id="PTHR33202:SF6">
    <property type="entry name" value="ZINC UPTAKE REGULATION PROTEIN"/>
    <property type="match status" value="1"/>
</dbReference>
<evidence type="ECO:0000256" key="1">
    <source>
        <dbReference type="ARBA" id="ARBA00007957"/>
    </source>
</evidence>
<dbReference type="EMBL" id="RQXV01000006">
    <property type="protein sequence ID" value="RRC98878.1"/>
    <property type="molecule type" value="Genomic_DNA"/>
</dbReference>
<evidence type="ECO:0000256" key="4">
    <source>
        <dbReference type="ARBA" id="ARBA00023015"/>
    </source>
</evidence>
<feature type="binding site" evidence="7">
    <location>
        <position position="120"/>
    </location>
    <ligand>
        <name>Zn(2+)</name>
        <dbReference type="ChEBI" id="CHEBI:29105"/>
    </ligand>
</feature>
<name>A0A3P1SNZ4_9GAMM</name>
<reference evidence="9 10" key="1">
    <citation type="submission" date="2018-11" db="EMBL/GenBank/DDBJ databases">
        <title>The draft genome sequence of Amphritea balenae JAMM 1525T.</title>
        <authorList>
            <person name="Fang Z."/>
            <person name="Zhang Y."/>
            <person name="Han X."/>
        </authorList>
    </citation>
    <scope>NUCLEOTIDE SEQUENCE [LARGE SCALE GENOMIC DNA]</scope>
    <source>
        <strain evidence="9 10">JAMM 1525</strain>
    </source>
</reference>
<comment type="subcellular location">
    <subcellularLocation>
        <location evidence="8">Cytoplasm</location>
    </subcellularLocation>
</comment>
<evidence type="ECO:0000256" key="8">
    <source>
        <dbReference type="RuleBase" id="RU364037"/>
    </source>
</evidence>
<dbReference type="GO" id="GO:0000976">
    <property type="term" value="F:transcription cis-regulatory region binding"/>
    <property type="evidence" value="ECO:0007669"/>
    <property type="project" value="TreeGrafter"/>
</dbReference>
<dbReference type="RefSeq" id="WP_124926377.1">
    <property type="nucleotide sequence ID" value="NZ_BMOH01000002.1"/>
</dbReference>
<dbReference type="Gene3D" id="3.30.1490.190">
    <property type="match status" value="1"/>
</dbReference>
<keyword evidence="6 8" id="KW-0804">Transcription</keyword>
<feature type="binding site" evidence="7">
    <location>
        <position position="157"/>
    </location>
    <ligand>
        <name>Zn(2+)</name>
        <dbReference type="ChEBI" id="CHEBI:29105"/>
    </ligand>
</feature>
<keyword evidence="10" id="KW-1185">Reference proteome</keyword>
<evidence type="ECO:0000256" key="5">
    <source>
        <dbReference type="ARBA" id="ARBA00023125"/>
    </source>
</evidence>
<dbReference type="GO" id="GO:0045892">
    <property type="term" value="P:negative regulation of DNA-templated transcription"/>
    <property type="evidence" value="ECO:0007669"/>
    <property type="project" value="TreeGrafter"/>
</dbReference>
<comment type="subunit">
    <text evidence="8">Homodimer.</text>
</comment>
<keyword evidence="2 8" id="KW-0678">Repressor</keyword>
<keyword evidence="3 7" id="KW-0862">Zinc</keyword>
<keyword evidence="4 8" id="KW-0805">Transcription regulation</keyword>
<accession>A0A3P1SNZ4</accession>
<dbReference type="GO" id="GO:1900376">
    <property type="term" value="P:regulation of secondary metabolite biosynthetic process"/>
    <property type="evidence" value="ECO:0007669"/>
    <property type="project" value="TreeGrafter"/>
</dbReference>
<evidence type="ECO:0000256" key="6">
    <source>
        <dbReference type="ARBA" id="ARBA00023163"/>
    </source>
</evidence>
<dbReference type="GO" id="GO:0005829">
    <property type="term" value="C:cytosol"/>
    <property type="evidence" value="ECO:0007669"/>
    <property type="project" value="TreeGrafter"/>
</dbReference>
<keyword evidence="8" id="KW-0963">Cytoplasm</keyword>
<keyword evidence="5 8" id="KW-0238">DNA-binding</keyword>
<comment type="similarity">
    <text evidence="1 8">Belongs to the Fur family.</text>
</comment>
<evidence type="ECO:0000256" key="2">
    <source>
        <dbReference type="ARBA" id="ARBA00022491"/>
    </source>
</evidence>
<dbReference type="Proteomes" id="UP000267535">
    <property type="component" value="Unassembled WGS sequence"/>
</dbReference>
<dbReference type="OrthoDB" id="9801127at2"/>
<dbReference type="InterPro" id="IPR043135">
    <property type="entry name" value="Fur_C"/>
</dbReference>
<evidence type="ECO:0000313" key="9">
    <source>
        <dbReference type="EMBL" id="RRC98878.1"/>
    </source>
</evidence>
<comment type="caution">
    <text evidence="9">The sequence shown here is derived from an EMBL/GenBank/DDBJ whole genome shotgun (WGS) entry which is preliminary data.</text>
</comment>
<dbReference type="Gene3D" id="1.10.10.10">
    <property type="entry name" value="Winged helix-like DNA-binding domain superfamily/Winged helix DNA-binding domain"/>
    <property type="match status" value="1"/>
</dbReference>
<evidence type="ECO:0000256" key="3">
    <source>
        <dbReference type="ARBA" id="ARBA00022833"/>
    </source>
</evidence>
<organism evidence="9 10">
    <name type="scientific">Amphritea balenae</name>
    <dbReference type="NCBI Taxonomy" id="452629"/>
    <lineage>
        <taxon>Bacteria</taxon>
        <taxon>Pseudomonadati</taxon>
        <taxon>Pseudomonadota</taxon>
        <taxon>Gammaproteobacteria</taxon>
        <taxon>Oceanospirillales</taxon>
        <taxon>Oceanospirillaceae</taxon>
        <taxon>Amphritea</taxon>
    </lineage>
</organism>
<dbReference type="InterPro" id="IPR002481">
    <property type="entry name" value="FUR"/>
</dbReference>
<dbReference type="AlphaFoldDB" id="A0A3P1SNZ4"/>
<dbReference type="SUPFAM" id="SSF46785">
    <property type="entry name" value="Winged helix' DNA-binding domain"/>
    <property type="match status" value="1"/>
</dbReference>
<keyword evidence="7 8" id="KW-0479">Metal-binding</keyword>
<dbReference type="GO" id="GO:0003700">
    <property type="term" value="F:DNA-binding transcription factor activity"/>
    <property type="evidence" value="ECO:0007669"/>
    <property type="project" value="UniProtKB-UniRule"/>
</dbReference>
<gene>
    <name evidence="8" type="primary">fur</name>
    <name evidence="9" type="ORF">EHS89_11860</name>
</gene>
<dbReference type="GO" id="GO:0008270">
    <property type="term" value="F:zinc ion binding"/>
    <property type="evidence" value="ECO:0007669"/>
    <property type="project" value="TreeGrafter"/>
</dbReference>
<dbReference type="Pfam" id="PF01475">
    <property type="entry name" value="FUR"/>
    <property type="match status" value="1"/>
</dbReference>
<keyword evidence="8" id="KW-0408">Iron</keyword>